<feature type="chain" id="PRO_5032323536" evidence="1">
    <location>
        <begin position="35"/>
        <end position="256"/>
    </location>
</feature>
<dbReference type="InterPro" id="IPR011628">
    <property type="entry name" value="Cleaved_adhesin"/>
</dbReference>
<feature type="domain" description="Cleaved adhesin" evidence="3">
    <location>
        <begin position="36"/>
        <end position="202"/>
    </location>
</feature>
<protein>
    <submittedName>
        <fullName evidence="4">PEP-CTERM sorting domain-containing protein</fullName>
    </submittedName>
</protein>
<evidence type="ECO:0000313" key="5">
    <source>
        <dbReference type="Proteomes" id="UP000470302"/>
    </source>
</evidence>
<dbReference type="Proteomes" id="UP000470302">
    <property type="component" value="Unassembled WGS sequence"/>
</dbReference>
<evidence type="ECO:0000256" key="1">
    <source>
        <dbReference type="SAM" id="SignalP"/>
    </source>
</evidence>
<dbReference type="NCBIfam" id="TIGR02595">
    <property type="entry name" value="PEP_CTERM"/>
    <property type="match status" value="1"/>
</dbReference>
<evidence type="ECO:0000259" key="3">
    <source>
        <dbReference type="Pfam" id="PF07675"/>
    </source>
</evidence>
<accession>A0A845G0R8</accession>
<dbReference type="AlphaFoldDB" id="A0A845G0R8"/>
<evidence type="ECO:0000259" key="2">
    <source>
        <dbReference type="Pfam" id="PF07589"/>
    </source>
</evidence>
<proteinExistence type="predicted"/>
<sequence length="256" mass="26586">MTTLSTFKTMKLSATASKAVISAALLCLSTSSYASFVESFDAATLPAGWVTKNLSTRNSSGNPWSVGKGILDDAEEIVVGPHSGDGMALVNYTSVGSGIGTISNWLISPVITGLRNGDTFSFYTTTVPDSPYPDRLEFRMSTGSGTSVGSSTASVGTFTTALLSINPGVDVGGYPEDWTKYTVTLSGLSGPIDGRVAFRYFVPNGGPSGDNSNIIGLDDFSYVSAPVPEPASVTMMLAGVGVLAGLHRRRKAQRAA</sequence>
<organism evidence="4 5">
    <name type="scientific">Duganella vulcania</name>
    <dbReference type="NCBI Taxonomy" id="2692166"/>
    <lineage>
        <taxon>Bacteria</taxon>
        <taxon>Pseudomonadati</taxon>
        <taxon>Pseudomonadota</taxon>
        <taxon>Betaproteobacteria</taxon>
        <taxon>Burkholderiales</taxon>
        <taxon>Oxalobacteraceae</taxon>
        <taxon>Telluria group</taxon>
        <taxon>Duganella</taxon>
    </lineage>
</organism>
<name>A0A845G0R8_9BURK</name>
<comment type="caution">
    <text evidence="4">The sequence shown here is derived from an EMBL/GenBank/DDBJ whole genome shotgun (WGS) entry which is preliminary data.</text>
</comment>
<gene>
    <name evidence="4" type="ORF">GTP91_07695</name>
</gene>
<dbReference type="InterPro" id="IPR013424">
    <property type="entry name" value="Ice-binding_C"/>
</dbReference>
<feature type="domain" description="Ice-binding protein C-terminal" evidence="2">
    <location>
        <begin position="226"/>
        <end position="251"/>
    </location>
</feature>
<dbReference type="Pfam" id="PF07675">
    <property type="entry name" value="Cleaved_Adhesin"/>
    <property type="match status" value="1"/>
</dbReference>
<dbReference type="Gene3D" id="2.60.120.200">
    <property type="match status" value="1"/>
</dbReference>
<dbReference type="NCBIfam" id="NF038128">
    <property type="entry name" value="choice_anch_J"/>
    <property type="match status" value="1"/>
</dbReference>
<dbReference type="Pfam" id="PF07589">
    <property type="entry name" value="PEP-CTERM"/>
    <property type="match status" value="1"/>
</dbReference>
<dbReference type="EMBL" id="WWCW01000017">
    <property type="protein sequence ID" value="MYM87062.1"/>
    <property type="molecule type" value="Genomic_DNA"/>
</dbReference>
<feature type="signal peptide" evidence="1">
    <location>
        <begin position="1"/>
        <end position="34"/>
    </location>
</feature>
<keyword evidence="1" id="KW-0732">Signal</keyword>
<reference evidence="4 5" key="1">
    <citation type="submission" date="2020-01" db="EMBL/GenBank/DDBJ databases">
        <title>Novel species isolated from a subtropical stream in China.</title>
        <authorList>
            <person name="Lu H."/>
        </authorList>
    </citation>
    <scope>NUCLEOTIDE SEQUENCE [LARGE SCALE GENOMIC DNA]</scope>
    <source>
        <strain evidence="4 5">FT82W</strain>
    </source>
</reference>
<evidence type="ECO:0000313" key="4">
    <source>
        <dbReference type="EMBL" id="MYM87062.1"/>
    </source>
</evidence>